<dbReference type="Proteomes" id="UP000566995">
    <property type="component" value="Unassembled WGS sequence"/>
</dbReference>
<gene>
    <name evidence="1" type="ORF">HNP46_006351</name>
</gene>
<evidence type="ECO:0000313" key="2">
    <source>
        <dbReference type="Proteomes" id="UP000566995"/>
    </source>
</evidence>
<dbReference type="RefSeq" id="WP_184596943.1">
    <property type="nucleotide sequence ID" value="NZ_JACHLI010000040.1"/>
</dbReference>
<sequence length="84" mass="9040">MNEFTPNQKAAIKKLEAALLSCKRAGLVIVGIDDGLVATMGDESYFDEAQSTSSVEAMLDRMHGREAETHAIKSYGIYLDSGAT</sequence>
<evidence type="ECO:0000313" key="1">
    <source>
        <dbReference type="EMBL" id="MBB4867438.1"/>
    </source>
</evidence>
<organism evidence="1 2">
    <name type="scientific">Pseudomonas nitroreducens</name>
    <dbReference type="NCBI Taxonomy" id="46680"/>
    <lineage>
        <taxon>Bacteria</taxon>
        <taxon>Pseudomonadati</taxon>
        <taxon>Pseudomonadota</taxon>
        <taxon>Gammaproteobacteria</taxon>
        <taxon>Pseudomonadales</taxon>
        <taxon>Pseudomonadaceae</taxon>
        <taxon>Pseudomonas</taxon>
    </lineage>
</organism>
<protein>
    <submittedName>
        <fullName evidence="1">Uncharacterized protein</fullName>
    </submittedName>
</protein>
<accession>A0A7W7KSB6</accession>
<dbReference type="AlphaFoldDB" id="A0A7W7KSB6"/>
<reference evidence="1 2" key="1">
    <citation type="submission" date="2020-08" db="EMBL/GenBank/DDBJ databases">
        <title>Functional genomics of gut bacteria from endangered species of beetles.</title>
        <authorList>
            <person name="Carlos-Shanley C."/>
        </authorList>
    </citation>
    <scope>NUCLEOTIDE SEQUENCE [LARGE SCALE GENOMIC DNA]</scope>
    <source>
        <strain evidence="1 2">S00179</strain>
    </source>
</reference>
<name>A0A7W7KSB6_PSENT</name>
<comment type="caution">
    <text evidence="1">The sequence shown here is derived from an EMBL/GenBank/DDBJ whole genome shotgun (WGS) entry which is preliminary data.</text>
</comment>
<dbReference type="EMBL" id="JACHLI010000040">
    <property type="protein sequence ID" value="MBB4867438.1"/>
    <property type="molecule type" value="Genomic_DNA"/>
</dbReference>
<proteinExistence type="predicted"/>